<keyword evidence="2" id="KW-1185">Reference proteome</keyword>
<dbReference type="Proteomes" id="UP001187192">
    <property type="component" value="Unassembled WGS sequence"/>
</dbReference>
<evidence type="ECO:0000313" key="1">
    <source>
        <dbReference type="EMBL" id="GMN61305.1"/>
    </source>
</evidence>
<evidence type="ECO:0000313" key="2">
    <source>
        <dbReference type="Proteomes" id="UP001187192"/>
    </source>
</evidence>
<sequence length="40" mass="4701">MRGLARETALLWWWWKASEVVGIDDVEQMILDSNPAREEV</sequence>
<dbReference type="AlphaFoldDB" id="A0AA88DTC4"/>
<reference evidence="1" key="1">
    <citation type="submission" date="2023-07" db="EMBL/GenBank/DDBJ databases">
        <title>draft genome sequence of fig (Ficus carica).</title>
        <authorList>
            <person name="Takahashi T."/>
            <person name="Nishimura K."/>
        </authorList>
    </citation>
    <scope>NUCLEOTIDE SEQUENCE</scope>
</reference>
<accession>A0AA88DTC4</accession>
<comment type="caution">
    <text evidence="1">The sequence shown here is derived from an EMBL/GenBank/DDBJ whole genome shotgun (WGS) entry which is preliminary data.</text>
</comment>
<dbReference type="Gramene" id="FCD_00035550-RA">
    <property type="protein sequence ID" value="FCD_00035550-RA:cds"/>
    <property type="gene ID" value="FCD_00035550"/>
</dbReference>
<proteinExistence type="predicted"/>
<protein>
    <submittedName>
        <fullName evidence="1">Uncharacterized protein</fullName>
    </submittedName>
</protein>
<gene>
    <name evidence="1" type="ORF">TIFTF001_030389</name>
</gene>
<dbReference type="EMBL" id="BTGU01000109">
    <property type="protein sequence ID" value="GMN61305.1"/>
    <property type="molecule type" value="Genomic_DNA"/>
</dbReference>
<name>A0AA88DTC4_FICCA</name>
<organism evidence="1 2">
    <name type="scientific">Ficus carica</name>
    <name type="common">Common fig</name>
    <dbReference type="NCBI Taxonomy" id="3494"/>
    <lineage>
        <taxon>Eukaryota</taxon>
        <taxon>Viridiplantae</taxon>
        <taxon>Streptophyta</taxon>
        <taxon>Embryophyta</taxon>
        <taxon>Tracheophyta</taxon>
        <taxon>Spermatophyta</taxon>
        <taxon>Magnoliopsida</taxon>
        <taxon>eudicotyledons</taxon>
        <taxon>Gunneridae</taxon>
        <taxon>Pentapetalae</taxon>
        <taxon>rosids</taxon>
        <taxon>fabids</taxon>
        <taxon>Rosales</taxon>
        <taxon>Moraceae</taxon>
        <taxon>Ficeae</taxon>
        <taxon>Ficus</taxon>
    </lineage>
</organism>